<proteinExistence type="predicted"/>
<dbReference type="Proteomes" id="UP000249354">
    <property type="component" value="Unassembled WGS sequence"/>
</dbReference>
<dbReference type="EMBL" id="QBMC01000085">
    <property type="protein sequence ID" value="PZO15932.1"/>
    <property type="molecule type" value="Genomic_DNA"/>
</dbReference>
<dbReference type="AlphaFoldDB" id="A0A2W4U598"/>
<reference evidence="1 2" key="2">
    <citation type="submission" date="2018-06" db="EMBL/GenBank/DDBJ databases">
        <title>Metagenomic assembly of (sub)arctic Cyanobacteria and their associated microbiome from non-axenic cultures.</title>
        <authorList>
            <person name="Baurain D."/>
        </authorList>
    </citation>
    <scope>NUCLEOTIDE SEQUENCE [LARGE SCALE GENOMIC DNA]</scope>
    <source>
        <strain evidence="1">ULC129bin1</strain>
    </source>
</reference>
<evidence type="ECO:0000313" key="1">
    <source>
        <dbReference type="EMBL" id="PZO15932.1"/>
    </source>
</evidence>
<dbReference type="Pfam" id="PF07592">
    <property type="entry name" value="DDE_Tnp_ISAZ013"/>
    <property type="match status" value="1"/>
</dbReference>
<accession>A0A2W4U598</accession>
<feature type="non-terminal residue" evidence="1">
    <location>
        <position position="122"/>
    </location>
</feature>
<dbReference type="InterPro" id="IPR011518">
    <property type="entry name" value="Transposase_36"/>
</dbReference>
<organism evidence="1 2">
    <name type="scientific">Leptolyngbya foveolarum</name>
    <dbReference type="NCBI Taxonomy" id="47253"/>
    <lineage>
        <taxon>Bacteria</taxon>
        <taxon>Bacillati</taxon>
        <taxon>Cyanobacteriota</taxon>
        <taxon>Cyanophyceae</taxon>
        <taxon>Leptolyngbyales</taxon>
        <taxon>Leptolyngbyaceae</taxon>
        <taxon>Leptolyngbya group</taxon>
        <taxon>Leptolyngbya</taxon>
    </lineage>
</organism>
<evidence type="ECO:0000313" key="2">
    <source>
        <dbReference type="Proteomes" id="UP000249354"/>
    </source>
</evidence>
<sequence length="122" mass="13977">MSIRRLLKQKKYSLKANRKSVASTQHPQRDQQFRYIRRIKTRFICAGHPVISVDTKKKELIGNFKNAGQRWCQLPEPVNDHDFPCQAIAKAVPYGIYDLVHNQGYVYVGTSGDTPDFAVEAI</sequence>
<protein>
    <submittedName>
        <fullName evidence="1">ISAzo13 family transposase</fullName>
    </submittedName>
</protein>
<comment type="caution">
    <text evidence="1">The sequence shown here is derived from an EMBL/GenBank/DDBJ whole genome shotgun (WGS) entry which is preliminary data.</text>
</comment>
<gene>
    <name evidence="1" type="ORF">DCF25_12860</name>
</gene>
<reference evidence="2" key="1">
    <citation type="submission" date="2018-04" db="EMBL/GenBank/DDBJ databases">
        <authorList>
            <person name="Cornet L."/>
        </authorList>
    </citation>
    <scope>NUCLEOTIDE SEQUENCE [LARGE SCALE GENOMIC DNA]</scope>
</reference>
<name>A0A2W4U598_9CYAN</name>